<evidence type="ECO:0000313" key="5">
    <source>
        <dbReference type="EnsemblMetazoa" id="SMAR008093-PA"/>
    </source>
</evidence>
<dbReference type="HOGENOM" id="CLU_023740_0_0_1"/>
<dbReference type="PRINTS" id="PR02106">
    <property type="entry name" value="INTSUBUNIT10"/>
</dbReference>
<sequence length="651" mass="75211">MPRPVKMEIDVSDEEYMILEARKRRETDPYAAKAWLLTAKTLFPENFDIQYEVYTNAKNSKNPKDAARYLEDLFIHFQLDSGLWKELQSITDALQTEGLDTSSSFLRDVFSMLPPDVQHEMLLSAADRSEDTQDHCKLSLLLLKKFPEKIVLHGMKLVDTLLSAEKHGHPKSPVNSFRKLLVYDILPLIFKSSGIDLNMKLIYKLLNKCIEFYSSYIMQSPKLSGLSQGSLLGGSECEMSIENPWEQLGLIFNAIGGKLNWELKDLFISSSKEHQWQRIQTFHQGVGGLEENSSFRKQVFFGTCILFLQCLYEYTNKADPEQFTLQTGNNSLPSLILIDCFRSMTESDQPKLKKRKHESENEIPSFHVSKVVQNASTEITYNFLIATRCWDLLHSGDALEKEFRQFQQQLQMDAWNWFQNFQLDRLIYKANYQEAVVKLQQMESYINTTTTHQNKINIRLASCYSAMGMNSKFTSSNVASNVITLNSDCERQLYFINYDRHEVLQFCVRLMFNWLKDITLDSGGNMDDLSLGHLLVLLQYEWPATESVFLQVIEKIKAQGAFSYNLFFNYIIHIDMLEEFAYLANIGDINLDLLPVSTSQIAKQRTVTRGVNKGVKEDLRSAMERQVARCEESLDLLLIQFLTQERSLFHT</sequence>
<dbReference type="OMA" id="FYVKMFQ"/>
<dbReference type="PhylomeDB" id="T1J3C9"/>
<evidence type="ECO:0000256" key="3">
    <source>
        <dbReference type="ARBA" id="ARBA00016811"/>
    </source>
</evidence>
<dbReference type="PANTHER" id="PTHR16055:SF2">
    <property type="entry name" value="INTEGRATOR COMPLEX SUBUNIT 10"/>
    <property type="match status" value="1"/>
</dbReference>
<organism evidence="5 6">
    <name type="scientific">Strigamia maritima</name>
    <name type="common">European centipede</name>
    <name type="synonym">Geophilus maritimus</name>
    <dbReference type="NCBI Taxonomy" id="126957"/>
    <lineage>
        <taxon>Eukaryota</taxon>
        <taxon>Metazoa</taxon>
        <taxon>Ecdysozoa</taxon>
        <taxon>Arthropoda</taxon>
        <taxon>Myriapoda</taxon>
        <taxon>Chilopoda</taxon>
        <taxon>Pleurostigmophora</taxon>
        <taxon>Geophilomorpha</taxon>
        <taxon>Linotaeniidae</taxon>
        <taxon>Strigamia</taxon>
    </lineage>
</organism>
<dbReference type="GO" id="GO:0032039">
    <property type="term" value="C:integrator complex"/>
    <property type="evidence" value="ECO:0007669"/>
    <property type="project" value="InterPro"/>
</dbReference>
<proteinExistence type="inferred from homology"/>
<keyword evidence="4" id="KW-0539">Nucleus</keyword>
<dbReference type="Pfam" id="PF21045">
    <property type="entry name" value="INT10"/>
    <property type="match status" value="1"/>
</dbReference>
<comment type="similarity">
    <text evidence="2">Belongs to the Integrator subunit 10 family.</text>
</comment>
<dbReference type="EnsemblMetazoa" id="SMAR008093-RA">
    <property type="protein sequence ID" value="SMAR008093-PA"/>
    <property type="gene ID" value="SMAR008093"/>
</dbReference>
<dbReference type="InterPro" id="IPR026164">
    <property type="entry name" value="Int_cplx_su10"/>
</dbReference>
<keyword evidence="6" id="KW-1185">Reference proteome</keyword>
<protein>
    <recommendedName>
        <fullName evidence="3">Integrator complex subunit 10</fullName>
    </recommendedName>
</protein>
<evidence type="ECO:0000256" key="4">
    <source>
        <dbReference type="ARBA" id="ARBA00023242"/>
    </source>
</evidence>
<evidence type="ECO:0000256" key="2">
    <source>
        <dbReference type="ARBA" id="ARBA00010391"/>
    </source>
</evidence>
<dbReference type="STRING" id="126957.T1J3C9"/>
<reference evidence="6" key="1">
    <citation type="submission" date="2011-05" db="EMBL/GenBank/DDBJ databases">
        <authorList>
            <person name="Richards S.R."/>
            <person name="Qu J."/>
            <person name="Jiang H."/>
            <person name="Jhangiani S.N."/>
            <person name="Agravi P."/>
            <person name="Goodspeed R."/>
            <person name="Gross S."/>
            <person name="Mandapat C."/>
            <person name="Jackson L."/>
            <person name="Mathew T."/>
            <person name="Pu L."/>
            <person name="Thornton R."/>
            <person name="Saada N."/>
            <person name="Wilczek-Boney K.B."/>
            <person name="Lee S."/>
            <person name="Kovar C."/>
            <person name="Wu Y."/>
            <person name="Scherer S.E."/>
            <person name="Worley K.C."/>
            <person name="Muzny D.M."/>
            <person name="Gibbs R."/>
        </authorList>
    </citation>
    <scope>NUCLEOTIDE SEQUENCE</scope>
    <source>
        <strain evidence="6">Brora</strain>
    </source>
</reference>
<evidence type="ECO:0000313" key="6">
    <source>
        <dbReference type="Proteomes" id="UP000014500"/>
    </source>
</evidence>
<dbReference type="EMBL" id="JH431823">
    <property type="status" value="NOT_ANNOTATED_CDS"/>
    <property type="molecule type" value="Genomic_DNA"/>
</dbReference>
<dbReference type="GO" id="GO:0016180">
    <property type="term" value="P:snRNA processing"/>
    <property type="evidence" value="ECO:0007669"/>
    <property type="project" value="InterPro"/>
</dbReference>
<name>T1J3C9_STRMM</name>
<dbReference type="PANTHER" id="PTHR16055">
    <property type="entry name" value="INTEGRATOR COMPLEX SUBUNIT 10"/>
    <property type="match status" value="1"/>
</dbReference>
<evidence type="ECO:0000256" key="1">
    <source>
        <dbReference type="ARBA" id="ARBA00004123"/>
    </source>
</evidence>
<accession>T1J3C9</accession>
<dbReference type="eggNOG" id="ENOG502QQ28">
    <property type="taxonomic scope" value="Eukaryota"/>
</dbReference>
<dbReference type="Proteomes" id="UP000014500">
    <property type="component" value="Unassembled WGS sequence"/>
</dbReference>
<dbReference type="AlphaFoldDB" id="T1J3C9"/>
<reference evidence="5" key="2">
    <citation type="submission" date="2015-02" db="UniProtKB">
        <authorList>
            <consortium name="EnsemblMetazoa"/>
        </authorList>
    </citation>
    <scope>IDENTIFICATION</scope>
</reference>
<comment type="subcellular location">
    <subcellularLocation>
        <location evidence="1">Nucleus</location>
    </subcellularLocation>
</comment>